<dbReference type="Proteomes" id="UP001651158">
    <property type="component" value="Unassembled WGS sequence"/>
</dbReference>
<accession>A0ABR4Q5E9</accession>
<dbReference type="EMBL" id="JAKROA010000011">
    <property type="protein sequence ID" value="KAL5104620.1"/>
    <property type="molecule type" value="Genomic_DNA"/>
</dbReference>
<name>A0ABR4Q5E9_9CEST</name>
<proteinExistence type="predicted"/>
<reference evidence="2 3" key="1">
    <citation type="journal article" date="2022" name="Front. Cell. Infect. Microbiol.">
        <title>The Genomes of Two Strains of Taenia crassiceps the Animal Model for the Study of Human Cysticercosis.</title>
        <authorList>
            <person name="Bobes R.J."/>
            <person name="Estrada K."/>
            <person name="Rios-Valencia D.G."/>
            <person name="Calderon-Gallegos A."/>
            <person name="de la Torre P."/>
            <person name="Carrero J.C."/>
            <person name="Sanchez-Flores A."/>
            <person name="Laclette J.P."/>
        </authorList>
    </citation>
    <scope>NUCLEOTIDE SEQUENCE [LARGE SCALE GENOMIC DNA]</scope>
    <source>
        <strain evidence="2">WFUcys</strain>
    </source>
</reference>
<evidence type="ECO:0000256" key="1">
    <source>
        <dbReference type="SAM" id="SignalP"/>
    </source>
</evidence>
<organism evidence="2 3">
    <name type="scientific">Taenia crassiceps</name>
    <dbReference type="NCBI Taxonomy" id="6207"/>
    <lineage>
        <taxon>Eukaryota</taxon>
        <taxon>Metazoa</taxon>
        <taxon>Spiralia</taxon>
        <taxon>Lophotrochozoa</taxon>
        <taxon>Platyhelminthes</taxon>
        <taxon>Cestoda</taxon>
        <taxon>Eucestoda</taxon>
        <taxon>Cyclophyllidea</taxon>
        <taxon>Taeniidae</taxon>
        <taxon>Taenia</taxon>
    </lineage>
</organism>
<dbReference type="InterPro" id="IPR012340">
    <property type="entry name" value="NA-bd_OB-fold"/>
</dbReference>
<keyword evidence="1" id="KW-0732">Signal</keyword>
<protein>
    <submittedName>
        <fullName evidence="2">Uncharacterized protein</fullName>
    </submittedName>
</protein>
<sequence length="149" mass="16521">MPREAPPIMRKLLIARRQLLFSLVWLQGYAFEASMPQSPVSLFLLDDGTGSILVTIRPDMELPSLGAYVLVVGELEQAPISSQDPPVGHSPSLTAYRLVARTIMCLSSADKYFSTYKDSTQKRAPSSAYAELSWPMEVMDMSQTFFTPA</sequence>
<dbReference type="Gene3D" id="2.40.50.140">
    <property type="entry name" value="Nucleic acid-binding proteins"/>
    <property type="match status" value="1"/>
</dbReference>
<feature type="chain" id="PRO_5045202345" evidence="1">
    <location>
        <begin position="31"/>
        <end position="149"/>
    </location>
</feature>
<comment type="caution">
    <text evidence="2">The sequence shown here is derived from an EMBL/GenBank/DDBJ whole genome shotgun (WGS) entry which is preliminary data.</text>
</comment>
<gene>
    <name evidence="2" type="ORF">TcWFU_002176</name>
</gene>
<dbReference type="InterPro" id="IPR032245">
    <property type="entry name" value="RMI2"/>
</dbReference>
<evidence type="ECO:0000313" key="2">
    <source>
        <dbReference type="EMBL" id="KAL5104620.1"/>
    </source>
</evidence>
<feature type="signal peptide" evidence="1">
    <location>
        <begin position="1"/>
        <end position="30"/>
    </location>
</feature>
<keyword evidence="3" id="KW-1185">Reference proteome</keyword>
<evidence type="ECO:0000313" key="3">
    <source>
        <dbReference type="Proteomes" id="UP001651158"/>
    </source>
</evidence>
<dbReference type="Pfam" id="PF16100">
    <property type="entry name" value="RMI2"/>
    <property type="match status" value="1"/>
</dbReference>